<dbReference type="AlphaFoldDB" id="A0AAU2K057"/>
<name>A0AAU2K057_9ACTN</name>
<reference evidence="1" key="1">
    <citation type="submission" date="2022-10" db="EMBL/GenBank/DDBJ databases">
        <title>The complete genomes of actinobacterial strains from the NBC collection.</title>
        <authorList>
            <person name="Joergensen T.S."/>
            <person name="Alvarez Arevalo M."/>
            <person name="Sterndorff E.B."/>
            <person name="Faurdal D."/>
            <person name="Vuksanovic O."/>
            <person name="Mourched A.-S."/>
            <person name="Charusanti P."/>
            <person name="Shaw S."/>
            <person name="Blin K."/>
            <person name="Weber T."/>
        </authorList>
    </citation>
    <scope>NUCLEOTIDE SEQUENCE</scope>
    <source>
        <strain evidence="1">NBC_00049</strain>
    </source>
</reference>
<dbReference type="InterPro" id="IPR049801">
    <property type="entry name" value="T7SS_assoc-like"/>
</dbReference>
<sequence length="166" mass="17864">MAEGTDLSHLDKDSLEKFRTDSLNGIAAFVARLTTLTSTDPAVSPIASMELLSRVVKTPDTPYTTTPPRFGRLGTNDAKDETPIDGTPLVGFIESAAVSLAEILVKQRKLFAEIDDELIQTIKELGNAQSESLDGITGADFLLDWKDVNQVFTPDKPPTPPPPPSA</sequence>
<organism evidence="1">
    <name type="scientific">Streptomyces sp. NBC_00049</name>
    <dbReference type="NCBI Taxonomy" id="2903617"/>
    <lineage>
        <taxon>Bacteria</taxon>
        <taxon>Bacillati</taxon>
        <taxon>Actinomycetota</taxon>
        <taxon>Actinomycetes</taxon>
        <taxon>Kitasatosporales</taxon>
        <taxon>Streptomycetaceae</taxon>
        <taxon>Streptomyces</taxon>
    </lineage>
</organism>
<proteinExistence type="predicted"/>
<evidence type="ECO:0000313" key="1">
    <source>
        <dbReference type="EMBL" id="WTU77731.1"/>
    </source>
</evidence>
<protein>
    <submittedName>
        <fullName evidence="1">Type VII secretion system-associated protein</fullName>
    </submittedName>
</protein>
<dbReference type="NCBIfam" id="NF033533">
    <property type="entry name" value="lone7_assoc_B"/>
    <property type="match status" value="1"/>
</dbReference>
<gene>
    <name evidence="1" type="ORF">OG327_32915</name>
</gene>
<dbReference type="EMBL" id="CP108264">
    <property type="protein sequence ID" value="WTU77731.1"/>
    <property type="molecule type" value="Genomic_DNA"/>
</dbReference>
<accession>A0AAU2K057</accession>